<evidence type="ECO:0000313" key="1">
    <source>
        <dbReference type="EMBL" id="BBO33405.1"/>
    </source>
</evidence>
<proteinExistence type="predicted"/>
<evidence type="ECO:0000313" key="2">
    <source>
        <dbReference type="Proteomes" id="UP000326837"/>
    </source>
</evidence>
<sequence length="68" mass="7610">MVSRAIGLDAVTRSANYIQLYSSDKEMLLQSLDYIQRTATQIITALESGQEAVNDHSFFVTDRSKVLV</sequence>
<dbReference type="Proteomes" id="UP000326837">
    <property type="component" value="Chromosome"/>
</dbReference>
<name>A0A5K7XAG0_9BACT</name>
<protein>
    <submittedName>
        <fullName evidence="1">Uncharacterized protein</fullName>
    </submittedName>
</protein>
<organism evidence="1 2">
    <name type="scientific">Lacipirellula parvula</name>
    <dbReference type="NCBI Taxonomy" id="2650471"/>
    <lineage>
        <taxon>Bacteria</taxon>
        <taxon>Pseudomonadati</taxon>
        <taxon>Planctomycetota</taxon>
        <taxon>Planctomycetia</taxon>
        <taxon>Pirellulales</taxon>
        <taxon>Lacipirellulaceae</taxon>
        <taxon>Lacipirellula</taxon>
    </lineage>
</organism>
<accession>A0A5K7XAG0</accession>
<gene>
    <name evidence="1" type="ORF">PLANPX_3017</name>
</gene>
<dbReference type="AlphaFoldDB" id="A0A5K7XAG0"/>
<dbReference type="EMBL" id="AP021861">
    <property type="protein sequence ID" value="BBO33405.1"/>
    <property type="molecule type" value="Genomic_DNA"/>
</dbReference>
<dbReference type="KEGG" id="lpav:PLANPX_3017"/>
<reference evidence="2" key="1">
    <citation type="submission" date="2019-10" db="EMBL/GenBank/DDBJ databases">
        <title>Lacipirellula parvula gen. nov., sp. nov., representing a lineage of planctomycetes widespread in freshwater anoxic habitats, and description of the family Lacipirellulaceae.</title>
        <authorList>
            <person name="Dedysh S.N."/>
            <person name="Kulichevskaya I.S."/>
            <person name="Beletsky A.V."/>
            <person name="Rakitin A.L."/>
            <person name="Mardanov A.V."/>
            <person name="Ivanova A.A."/>
            <person name="Saltykova V.X."/>
            <person name="Rijpstra W.I.C."/>
            <person name="Sinninghe Damste J.S."/>
            <person name="Ravin N.V."/>
        </authorList>
    </citation>
    <scope>NUCLEOTIDE SEQUENCE [LARGE SCALE GENOMIC DNA]</scope>
    <source>
        <strain evidence="2">PX69</strain>
    </source>
</reference>
<keyword evidence="2" id="KW-1185">Reference proteome</keyword>